<proteinExistence type="predicted"/>
<dbReference type="Proteomes" id="UP000677228">
    <property type="component" value="Unassembled WGS sequence"/>
</dbReference>
<name>A0A8S2FNJ8_9BILA</name>
<comment type="caution">
    <text evidence="1">The sequence shown here is derived from an EMBL/GenBank/DDBJ whole genome shotgun (WGS) entry which is preliminary data.</text>
</comment>
<dbReference type="AlphaFoldDB" id="A0A8S2FNJ8"/>
<gene>
    <name evidence="1" type="ORF">OVA965_LOCUS37688</name>
    <name evidence="2" type="ORF">TMI583_LOCUS38797</name>
</gene>
<feature type="non-terminal residue" evidence="1">
    <location>
        <position position="1"/>
    </location>
</feature>
<dbReference type="Proteomes" id="UP000682733">
    <property type="component" value="Unassembled WGS sequence"/>
</dbReference>
<evidence type="ECO:0000313" key="3">
    <source>
        <dbReference type="Proteomes" id="UP000677228"/>
    </source>
</evidence>
<protein>
    <submittedName>
        <fullName evidence="1">Uncharacterized protein</fullName>
    </submittedName>
</protein>
<dbReference type="EMBL" id="CAJNOK010036031">
    <property type="protein sequence ID" value="CAF1518731.1"/>
    <property type="molecule type" value="Genomic_DNA"/>
</dbReference>
<dbReference type="EMBL" id="CAJOBA010058146">
    <property type="protein sequence ID" value="CAF4305782.1"/>
    <property type="molecule type" value="Genomic_DNA"/>
</dbReference>
<organism evidence="1 3">
    <name type="scientific">Didymodactylos carnosus</name>
    <dbReference type="NCBI Taxonomy" id="1234261"/>
    <lineage>
        <taxon>Eukaryota</taxon>
        <taxon>Metazoa</taxon>
        <taxon>Spiralia</taxon>
        <taxon>Gnathifera</taxon>
        <taxon>Rotifera</taxon>
        <taxon>Eurotatoria</taxon>
        <taxon>Bdelloidea</taxon>
        <taxon>Philodinida</taxon>
        <taxon>Philodinidae</taxon>
        <taxon>Didymodactylos</taxon>
    </lineage>
</organism>
<accession>A0A8S2FNJ8</accession>
<evidence type="ECO:0000313" key="2">
    <source>
        <dbReference type="EMBL" id="CAF4305782.1"/>
    </source>
</evidence>
<reference evidence="1" key="1">
    <citation type="submission" date="2021-02" db="EMBL/GenBank/DDBJ databases">
        <authorList>
            <person name="Nowell W R."/>
        </authorList>
    </citation>
    <scope>NUCLEOTIDE SEQUENCE</scope>
</reference>
<sequence length="71" mass="7976">MTGRRMYPVTPVEFENESTALCGQKVVSPYTCGAVDYKGKYGFGDIVVEDPVTKRRTRVVSVICEEKRVTK</sequence>
<evidence type="ECO:0000313" key="1">
    <source>
        <dbReference type="EMBL" id="CAF1518731.1"/>
    </source>
</evidence>